<reference evidence="1" key="1">
    <citation type="submission" date="2023-07" db="EMBL/GenBank/DDBJ databases">
        <authorList>
            <person name="Stuckert A."/>
        </authorList>
    </citation>
    <scope>NUCLEOTIDE SEQUENCE</scope>
</reference>
<keyword evidence="2" id="KW-1185">Reference proteome</keyword>
<sequence>MHKLIRAKDDVEDIIDIVPVYQIKGISKLFKLCLPKVQCFCDSLTSPPSERQVSVSQLISGLTNGQKDLSWMAIQGRLLVRSFMHARNLCKTRYCPRCPFVEKTSFFWECRFAQHLLTALEDDLRNSVPRTNLSHHSVLYGLFPGVHTVGAIQEAWSLMNCFKDAI</sequence>
<accession>A0ABN9KQT8</accession>
<evidence type="ECO:0008006" key="3">
    <source>
        <dbReference type="Google" id="ProtNLM"/>
    </source>
</evidence>
<dbReference type="Proteomes" id="UP001176940">
    <property type="component" value="Unassembled WGS sequence"/>
</dbReference>
<evidence type="ECO:0000313" key="1">
    <source>
        <dbReference type="EMBL" id="CAJ0917025.1"/>
    </source>
</evidence>
<dbReference type="EMBL" id="CAUEEQ010000466">
    <property type="protein sequence ID" value="CAJ0917025.1"/>
    <property type="molecule type" value="Genomic_DNA"/>
</dbReference>
<evidence type="ECO:0000313" key="2">
    <source>
        <dbReference type="Proteomes" id="UP001176940"/>
    </source>
</evidence>
<comment type="caution">
    <text evidence="1">The sequence shown here is derived from an EMBL/GenBank/DDBJ whole genome shotgun (WGS) entry which is preliminary data.</text>
</comment>
<proteinExistence type="predicted"/>
<protein>
    <recommendedName>
        <fullName evidence="3">Reverse transcriptase zinc-binding domain-containing protein</fullName>
    </recommendedName>
</protein>
<name>A0ABN9KQT8_9NEOB</name>
<organism evidence="1 2">
    <name type="scientific">Ranitomeya imitator</name>
    <name type="common">mimic poison frog</name>
    <dbReference type="NCBI Taxonomy" id="111125"/>
    <lineage>
        <taxon>Eukaryota</taxon>
        <taxon>Metazoa</taxon>
        <taxon>Chordata</taxon>
        <taxon>Craniata</taxon>
        <taxon>Vertebrata</taxon>
        <taxon>Euteleostomi</taxon>
        <taxon>Amphibia</taxon>
        <taxon>Batrachia</taxon>
        <taxon>Anura</taxon>
        <taxon>Neobatrachia</taxon>
        <taxon>Hyloidea</taxon>
        <taxon>Dendrobatidae</taxon>
        <taxon>Dendrobatinae</taxon>
        <taxon>Ranitomeya</taxon>
    </lineage>
</organism>
<gene>
    <name evidence="1" type="ORF">RIMI_LOCUS405298</name>
</gene>